<evidence type="ECO:0000256" key="14">
    <source>
        <dbReference type="ARBA" id="ARBA00023264"/>
    </source>
</evidence>
<evidence type="ECO:0000256" key="13">
    <source>
        <dbReference type="ARBA" id="ARBA00023209"/>
    </source>
</evidence>
<evidence type="ECO:0000256" key="15">
    <source>
        <dbReference type="NCBIfam" id="TIGR04265"/>
    </source>
</evidence>
<dbReference type="Pfam" id="PF13091">
    <property type="entry name" value="PLDc_2"/>
    <property type="match status" value="2"/>
</dbReference>
<dbReference type="InterPro" id="IPR027379">
    <property type="entry name" value="CLS_N"/>
</dbReference>
<evidence type="ECO:0000256" key="7">
    <source>
        <dbReference type="ARBA" id="ARBA00022679"/>
    </source>
</evidence>
<dbReference type="Pfam" id="PF13396">
    <property type="entry name" value="PLDc_N"/>
    <property type="match status" value="1"/>
</dbReference>
<evidence type="ECO:0000256" key="2">
    <source>
        <dbReference type="ARBA" id="ARBA00004613"/>
    </source>
</evidence>
<evidence type="ECO:0000256" key="12">
    <source>
        <dbReference type="ARBA" id="ARBA00023136"/>
    </source>
</evidence>
<evidence type="ECO:0000256" key="8">
    <source>
        <dbReference type="ARBA" id="ARBA00022692"/>
    </source>
</evidence>
<keyword evidence="11" id="KW-0443">Lipid metabolism</keyword>
<evidence type="ECO:0000256" key="5">
    <source>
        <dbReference type="ARBA" id="ARBA00022516"/>
    </source>
</evidence>
<keyword evidence="4" id="KW-1003">Cell membrane</keyword>
<keyword evidence="14" id="KW-1208">Phospholipid metabolism</keyword>
<keyword evidence="19" id="KW-1185">Reference proteome</keyword>
<organism evidence="18 19">
    <name type="scientific">Oceanomicrobium pacificus</name>
    <dbReference type="NCBI Taxonomy" id="2692916"/>
    <lineage>
        <taxon>Bacteria</taxon>
        <taxon>Pseudomonadati</taxon>
        <taxon>Pseudomonadota</taxon>
        <taxon>Alphaproteobacteria</taxon>
        <taxon>Rhodobacterales</taxon>
        <taxon>Paracoccaceae</taxon>
        <taxon>Oceanomicrobium</taxon>
    </lineage>
</organism>
<feature type="domain" description="PLD phosphodiesterase" evidence="17">
    <location>
        <begin position="401"/>
        <end position="428"/>
    </location>
</feature>
<dbReference type="CDD" id="cd09158">
    <property type="entry name" value="PLDc_EcCLS_like_2"/>
    <property type="match status" value="1"/>
</dbReference>
<evidence type="ECO:0000256" key="1">
    <source>
        <dbReference type="ARBA" id="ARBA00003145"/>
    </source>
</evidence>
<keyword evidence="13" id="KW-0594">Phospholipid biosynthesis</keyword>
<dbReference type="InterPro" id="IPR001736">
    <property type="entry name" value="PLipase_D/transphosphatidylase"/>
</dbReference>
<keyword evidence="9" id="KW-0677">Repeat</keyword>
<dbReference type="SUPFAM" id="SSF56024">
    <property type="entry name" value="Phospholipase D/nuclease"/>
    <property type="match status" value="2"/>
</dbReference>
<keyword evidence="6" id="KW-0964">Secreted</keyword>
<dbReference type="EC" id="2.7.8.-" evidence="15"/>
<comment type="caution">
    <text evidence="18">The sequence shown here is derived from an EMBL/GenBank/DDBJ whole genome shotgun (WGS) entry which is preliminary data.</text>
</comment>
<feature type="domain" description="PLD phosphodiesterase" evidence="17">
    <location>
        <begin position="221"/>
        <end position="248"/>
    </location>
</feature>
<evidence type="ECO:0000256" key="11">
    <source>
        <dbReference type="ARBA" id="ARBA00023098"/>
    </source>
</evidence>
<keyword evidence="5" id="KW-0444">Lipid biosynthesis</keyword>
<dbReference type="Proteomes" id="UP000436016">
    <property type="component" value="Unassembled WGS sequence"/>
</dbReference>
<dbReference type="GO" id="GO:0005576">
    <property type="term" value="C:extracellular region"/>
    <property type="evidence" value="ECO:0007669"/>
    <property type="project" value="UniProtKB-SubCell"/>
</dbReference>
<evidence type="ECO:0000256" key="3">
    <source>
        <dbReference type="ARBA" id="ARBA00004651"/>
    </source>
</evidence>
<feature type="transmembrane region" description="Helical" evidence="16">
    <location>
        <begin position="35"/>
        <end position="58"/>
    </location>
</feature>
<gene>
    <name evidence="18" type="primary">cls</name>
    <name evidence="18" type="ORF">GSH16_04340</name>
</gene>
<dbReference type="InterPro" id="IPR025202">
    <property type="entry name" value="PLD-like_dom"/>
</dbReference>
<dbReference type="RefSeq" id="WP_160852263.1">
    <property type="nucleotide sequence ID" value="NZ_WUWG01000001.1"/>
</dbReference>
<evidence type="ECO:0000256" key="9">
    <source>
        <dbReference type="ARBA" id="ARBA00022737"/>
    </source>
</evidence>
<evidence type="ECO:0000256" key="16">
    <source>
        <dbReference type="SAM" id="Phobius"/>
    </source>
</evidence>
<evidence type="ECO:0000313" key="18">
    <source>
        <dbReference type="EMBL" id="MXU64663.1"/>
    </source>
</evidence>
<evidence type="ECO:0000256" key="10">
    <source>
        <dbReference type="ARBA" id="ARBA00022989"/>
    </source>
</evidence>
<comment type="subcellular location">
    <subcellularLocation>
        <location evidence="3">Cell membrane</location>
        <topology evidence="3">Multi-pass membrane protein</topology>
    </subcellularLocation>
    <subcellularLocation>
        <location evidence="2">Secreted</location>
    </subcellularLocation>
</comment>
<evidence type="ECO:0000256" key="6">
    <source>
        <dbReference type="ARBA" id="ARBA00022525"/>
    </source>
</evidence>
<dbReference type="Gene3D" id="3.30.870.10">
    <property type="entry name" value="Endonuclease Chain A"/>
    <property type="match status" value="2"/>
</dbReference>
<dbReference type="AlphaFoldDB" id="A0A6B0TUN8"/>
<proteinExistence type="predicted"/>
<dbReference type="NCBIfam" id="TIGR04265">
    <property type="entry name" value="bac_cardiolipin"/>
    <property type="match status" value="1"/>
</dbReference>
<evidence type="ECO:0000313" key="19">
    <source>
        <dbReference type="Proteomes" id="UP000436016"/>
    </source>
</evidence>
<evidence type="ECO:0000256" key="4">
    <source>
        <dbReference type="ARBA" id="ARBA00022475"/>
    </source>
</evidence>
<accession>A0A6B0TUN8</accession>
<dbReference type="PANTHER" id="PTHR21248:SF22">
    <property type="entry name" value="PHOSPHOLIPASE D"/>
    <property type="match status" value="1"/>
</dbReference>
<dbReference type="PROSITE" id="PS50035">
    <property type="entry name" value="PLD"/>
    <property type="match status" value="2"/>
</dbReference>
<protein>
    <recommendedName>
        <fullName evidence="15">Cardiolipin synthase</fullName>
        <ecNumber evidence="15">2.7.8.-</ecNumber>
    </recommendedName>
</protein>
<dbReference type="EMBL" id="WUWG01000001">
    <property type="protein sequence ID" value="MXU64663.1"/>
    <property type="molecule type" value="Genomic_DNA"/>
</dbReference>
<keyword evidence="8 16" id="KW-0812">Transmembrane</keyword>
<comment type="function">
    <text evidence="1">Could be a virulence factor.</text>
</comment>
<evidence type="ECO:0000259" key="17">
    <source>
        <dbReference type="PROSITE" id="PS50035"/>
    </source>
</evidence>
<name>A0A6B0TUN8_9RHOB</name>
<reference evidence="18 19" key="1">
    <citation type="submission" date="2019-12" db="EMBL/GenBank/DDBJ databases">
        <title>Strain KN286 was isolated from seawater, which was collected from Caroline Seamount in the tropical western Pacific.</title>
        <authorList>
            <person name="Wang Q."/>
        </authorList>
    </citation>
    <scope>NUCLEOTIDE SEQUENCE [LARGE SCALE GENOMIC DNA]</scope>
    <source>
        <strain evidence="18 19">KN286</strain>
    </source>
</reference>
<keyword evidence="7" id="KW-0808">Transferase</keyword>
<feature type="transmembrane region" description="Helical" evidence="16">
    <location>
        <begin position="12"/>
        <end position="29"/>
    </location>
</feature>
<dbReference type="GO" id="GO:0032049">
    <property type="term" value="P:cardiolipin biosynthetic process"/>
    <property type="evidence" value="ECO:0007669"/>
    <property type="project" value="UniProtKB-UniRule"/>
</dbReference>
<sequence length="488" mass="53587">MIDVITHPSSLLVVLQFAALAAVVIRVIMQRPGPGVALAWLLLVAILPLVGALLYFLIGERRIHGDRLARMDELRAEYAALTEAMRTSGMHDVDWSRHPPAARRLDRIGGRMTNLFAVTGSDLVLYDDTQEILAAIAADVDAAQTSILMEFYIWNEGGSADNVLEAVKRAAARGVTCRLLIDALGARPWWRSDQIEDLRSAGVQVLQARPVGTFRKFVGRTDLRLHRKIVVVDGRVAWTGSMNMVDPGFFKQDAGVGEWVDAMVRVQGFAVAQLAAVMLGDWLLESPESLSETVADAGLHGLTGVGDTDLQVLSSGPGESDDALLLMLNALIHGAEETLTLTTPYLVPDESLLRALRAASLRGVRITLILPAAVDSVMTRYASRSYYDDLMDAGVDVWLYNGGLLHTKSILADDRMAMFGTVNLDMRSLWLNHEVALFVYGPEFGSDLKALHDSYLADATRLDPNTWLRRPGWEKFKENAFRIASPLL</sequence>
<dbReference type="GO" id="GO:0008808">
    <property type="term" value="F:cardiolipin synthase activity"/>
    <property type="evidence" value="ECO:0007669"/>
    <property type="project" value="UniProtKB-UniRule"/>
</dbReference>
<dbReference type="SMART" id="SM00155">
    <property type="entry name" value="PLDc"/>
    <property type="match status" value="2"/>
</dbReference>
<dbReference type="InterPro" id="IPR022924">
    <property type="entry name" value="Cardiolipin_synthase"/>
</dbReference>
<keyword evidence="10 16" id="KW-1133">Transmembrane helix</keyword>
<dbReference type="GO" id="GO:0005886">
    <property type="term" value="C:plasma membrane"/>
    <property type="evidence" value="ECO:0007669"/>
    <property type="project" value="UniProtKB-SubCell"/>
</dbReference>
<dbReference type="PANTHER" id="PTHR21248">
    <property type="entry name" value="CARDIOLIPIN SYNTHASE"/>
    <property type="match status" value="1"/>
</dbReference>
<keyword evidence="12 16" id="KW-0472">Membrane</keyword>